<feature type="compositionally biased region" description="Acidic residues" evidence="1">
    <location>
        <begin position="1089"/>
        <end position="1102"/>
    </location>
</feature>
<feature type="region of interest" description="Disordered" evidence="1">
    <location>
        <begin position="139"/>
        <end position="158"/>
    </location>
</feature>
<protein>
    <submittedName>
        <fullName evidence="4">WASH complex subunit 2 isoform X1</fullName>
    </submittedName>
</protein>
<feature type="compositionally biased region" description="Acidic residues" evidence="1">
    <location>
        <begin position="1502"/>
        <end position="1514"/>
    </location>
</feature>
<reference evidence="4" key="1">
    <citation type="submission" date="2025-08" db="UniProtKB">
        <authorList>
            <consortium name="RefSeq"/>
        </authorList>
    </citation>
    <scope>IDENTIFICATION</scope>
</reference>
<feature type="compositionally biased region" description="Polar residues" evidence="1">
    <location>
        <begin position="1257"/>
        <end position="1266"/>
    </location>
</feature>
<feature type="region of interest" description="Disordered" evidence="1">
    <location>
        <begin position="1622"/>
        <end position="1654"/>
    </location>
</feature>
<evidence type="ECO:0000259" key="2">
    <source>
        <dbReference type="Pfam" id="PF15255"/>
    </source>
</evidence>
<feature type="region of interest" description="Disordered" evidence="1">
    <location>
        <begin position="626"/>
        <end position="652"/>
    </location>
</feature>
<feature type="compositionally biased region" description="Polar residues" evidence="1">
    <location>
        <begin position="539"/>
        <end position="548"/>
    </location>
</feature>
<feature type="compositionally biased region" description="Polar residues" evidence="1">
    <location>
        <begin position="566"/>
        <end position="575"/>
    </location>
</feature>
<feature type="domain" description="FAM21/CAPZIP" evidence="2">
    <location>
        <begin position="1110"/>
        <end position="1187"/>
    </location>
</feature>
<dbReference type="Pfam" id="PF15255">
    <property type="entry name" value="CAP-ZIP_m"/>
    <property type="match status" value="1"/>
</dbReference>
<feature type="compositionally biased region" description="Polar residues" evidence="1">
    <location>
        <begin position="1634"/>
        <end position="1645"/>
    </location>
</feature>
<dbReference type="GeneID" id="107263755"/>
<feature type="region of interest" description="Disordered" evidence="1">
    <location>
        <begin position="918"/>
        <end position="965"/>
    </location>
</feature>
<feature type="compositionally biased region" description="Basic and acidic residues" evidence="1">
    <location>
        <begin position="944"/>
        <end position="965"/>
    </location>
</feature>
<evidence type="ECO:0000256" key="1">
    <source>
        <dbReference type="SAM" id="MobiDB-lite"/>
    </source>
</evidence>
<feature type="compositionally biased region" description="Low complexity" evidence="1">
    <location>
        <begin position="930"/>
        <end position="942"/>
    </location>
</feature>
<dbReference type="Proteomes" id="UP000694920">
    <property type="component" value="Unplaced"/>
</dbReference>
<feature type="compositionally biased region" description="Polar residues" evidence="1">
    <location>
        <begin position="475"/>
        <end position="488"/>
    </location>
</feature>
<dbReference type="InterPro" id="IPR029341">
    <property type="entry name" value="FAM21/CAPZIP"/>
</dbReference>
<feature type="region of interest" description="Disordered" evidence="1">
    <location>
        <begin position="1072"/>
        <end position="1138"/>
    </location>
</feature>
<evidence type="ECO:0000313" key="3">
    <source>
        <dbReference type="Proteomes" id="UP000694920"/>
    </source>
</evidence>
<feature type="region of interest" description="Disordered" evidence="1">
    <location>
        <begin position="457"/>
        <end position="503"/>
    </location>
</feature>
<proteinExistence type="predicted"/>
<feature type="compositionally biased region" description="Polar residues" evidence="1">
    <location>
        <begin position="1517"/>
        <end position="1527"/>
    </location>
</feature>
<feature type="compositionally biased region" description="Polar residues" evidence="1">
    <location>
        <begin position="629"/>
        <end position="645"/>
    </location>
</feature>
<keyword evidence="3" id="KW-1185">Reference proteome</keyword>
<feature type="region of interest" description="Disordered" evidence="1">
    <location>
        <begin position="181"/>
        <end position="318"/>
    </location>
</feature>
<feature type="region of interest" description="Disordered" evidence="1">
    <location>
        <begin position="1305"/>
        <end position="1421"/>
    </location>
</feature>
<feature type="compositionally biased region" description="Basic and acidic residues" evidence="1">
    <location>
        <begin position="1373"/>
        <end position="1420"/>
    </location>
</feature>
<dbReference type="RefSeq" id="XP_015586785.1">
    <property type="nucleotide sequence ID" value="XM_015731299.2"/>
</dbReference>
<feature type="region of interest" description="Disordered" evidence="1">
    <location>
        <begin position="749"/>
        <end position="792"/>
    </location>
</feature>
<feature type="compositionally biased region" description="Low complexity" evidence="1">
    <location>
        <begin position="576"/>
        <end position="587"/>
    </location>
</feature>
<feature type="region of interest" description="Disordered" evidence="1">
    <location>
        <begin position="515"/>
        <end position="610"/>
    </location>
</feature>
<sequence length="1676" mass="185010">MDKSWDHPWTTEEIRRKRNEWTLAGDAGLLKHLQQFSENLMSKAVKTQETLNSLSAQLDETAIFIDNITNSSLALANTQFIESRIYEDDMEIAKTKEPQSQELKKKEQLSAELMANVEESVRQGLVIMDEKYERLEVVASDSEDEEEPAVPSIILRPKDPYQDRPLPYIIGSEKWRASSKIGLESSSSESEQLDEEESDSESDEKSREFILNSNNCNKSMMDAISSSSSEPNDYNAENVSIKHDEKMDAKTEDTIDSDSESITDANSVPKHMKHATPSFAEELAKRLGNMLPSEKSINTHEVDNPQVDQPNKDDIFESKYDDIFSTRSRNLFDNDDKLFNDDDDAPAPTQSSKNTPIKSTKANIIPPSIDVPPPMSSIFVKPKSAIDDPFGDADSEDSDDIFTSKTSTKKVVKKNISTTSKPFHDNIQKPLLTVGTAENTGNMATSTPETIVNANNLFEDEDDNDLFGTSKRENVSSGRTSKTEASNATKKKPVGGIPVLRPANILASEIRSKFRNRLSSSDSSDSNVTENNDDTSSDQVNQNATSRTLPKVNFDEPSLRLAAGNLENSMRGTETSGSSGISIHPPSFNSTTGSGLGADFQPQMSSSRLRSEEIYRERVISDSLFVPQTHKTGSASSGNITNSLPEGSIEETSDQQDVVFDNEDIFGPPPLPKAGPKTKSKVISLFDDSDSGDDLFSNTSSGSRSQKSADLLVTTPQTFEKSKPFQKNNLFDDDDNIFSTKDSPDVDIFNIGSKTLPQETHPDNKTPADSAVTTSKDSRENSLEKASSSKAPWTKSFLKPTSIFDDSDDDEDLFGTNFGKKILKDNEPTTAVKVNDTEDLFSVPPKVSNGTEKKELLLNTSSSKIKAKENLLVEKEVITNTNKSVEIETKESSGITTMDSLRSGGRLFDDVDNDDVDDLFGEKSIRKPKQSNSISSEISQNNKAELHSKSINTKEPEVINEDSKEVEKIDIVHHSILPDTKITTLESTEESESSSSDAVPSIVESEPLKKNPSGISESTISDDLFVGNSRRDPPKTLNIRPAVSPTNEETIAPKRVVSGKIKDLMGRMGDLKILSPTDTPPLWRKNDEVTDELDVPDDEDIADGGCISTTKESPQPVSEEYAQCKPSVQSKPVERKDDEVAVSFDEPAQVGTLAAIASKSRIRIQAKRRPQSRHARQSALRESGLIFDTVDLTNGNHPNTSQTDLTSNEQNSKIISSTERLVVPVGGGEHLTRSSESNLTAEDKSERSLSKESSMSINKNTLLSPSTDEEDLFDVPPDLPEDPQKEDLLFGRAPILSPVENVVNSNKKSVQSVKSISSRPDDFVGSKVKSEDISKANQKVTNDTDSYERQQFSADNSYTLNQKLNWKEPSPQENKEKEVNPENKLIEDGKNHEKDYKNDEQTVEERPIDPLNDKSHDPLKDPSQLFAFVTKTPSPEKGKNLLFNEDDSLFTNTSKEASEIPSTTTKKQTLDLFEDDIGDDLFSAPLTISAKKPLRETKISLFDDDDDDEDDADPDSLFSTFSKSKPLSKSAPVVKEEESSKLTEQITVGQEIRFESDDENLFGTRLAKSELLESSKVTKKVGKTSNLKDIFGDQSSGEDDIFAIKKSATKTIASSNSIFTHDDDGDDDIFGKPSSASTSQTQIMHHQSIIKKPVTRDLRKTAEKIVEDPLSLLQKD</sequence>
<name>A0AAJ7BJ57_CEPCN</name>
<dbReference type="KEGG" id="ccin:107263755"/>
<evidence type="ECO:0000313" key="4">
    <source>
        <dbReference type="RefSeq" id="XP_015586785.1"/>
    </source>
</evidence>
<feature type="compositionally biased region" description="Low complexity" evidence="1">
    <location>
        <begin position="519"/>
        <end position="530"/>
    </location>
</feature>
<feature type="compositionally biased region" description="Polar residues" evidence="1">
    <location>
        <begin position="1107"/>
        <end position="1116"/>
    </location>
</feature>
<feature type="compositionally biased region" description="Polar residues" evidence="1">
    <location>
        <begin position="1191"/>
        <end position="1219"/>
    </location>
</feature>
<accession>A0AAJ7BJ57</accession>
<feature type="region of interest" description="Disordered" evidence="1">
    <location>
        <begin position="1501"/>
        <end position="1542"/>
    </location>
</feature>
<feature type="compositionally biased region" description="Basic and acidic residues" evidence="1">
    <location>
        <begin position="1241"/>
        <end position="1250"/>
    </location>
</feature>
<feature type="compositionally biased region" description="Polar residues" evidence="1">
    <location>
        <begin position="1335"/>
        <end position="1364"/>
    </location>
</feature>
<feature type="region of interest" description="Disordered" evidence="1">
    <location>
        <begin position="1163"/>
        <end position="1292"/>
    </location>
</feature>
<feature type="compositionally biased region" description="Basic and acidic residues" evidence="1">
    <location>
        <begin position="240"/>
        <end position="253"/>
    </location>
</feature>
<gene>
    <name evidence="4" type="primary">LOC107263755</name>
</gene>
<feature type="compositionally biased region" description="Polar residues" evidence="1">
    <location>
        <begin position="348"/>
        <end position="362"/>
    </location>
</feature>
<feature type="compositionally biased region" description="Low complexity" evidence="1">
    <location>
        <begin position="1305"/>
        <end position="1318"/>
    </location>
</feature>
<feature type="compositionally biased region" description="Basic residues" evidence="1">
    <location>
        <begin position="1163"/>
        <end position="1176"/>
    </location>
</feature>
<feature type="region of interest" description="Disordered" evidence="1">
    <location>
        <begin position="979"/>
        <end position="1046"/>
    </location>
</feature>
<feature type="compositionally biased region" description="Acidic residues" evidence="1">
    <location>
        <begin position="191"/>
        <end position="202"/>
    </location>
</feature>
<feature type="compositionally biased region" description="Basic and acidic residues" evidence="1">
    <location>
        <begin position="1319"/>
        <end position="1334"/>
    </location>
</feature>
<dbReference type="CTD" id="36150"/>
<organism evidence="3 4">
    <name type="scientific">Cephus cinctus</name>
    <name type="common">Wheat stem sawfly</name>
    <dbReference type="NCBI Taxonomy" id="211228"/>
    <lineage>
        <taxon>Eukaryota</taxon>
        <taxon>Metazoa</taxon>
        <taxon>Ecdysozoa</taxon>
        <taxon>Arthropoda</taxon>
        <taxon>Hexapoda</taxon>
        <taxon>Insecta</taxon>
        <taxon>Pterygota</taxon>
        <taxon>Neoptera</taxon>
        <taxon>Endopterygota</taxon>
        <taxon>Hymenoptera</taxon>
        <taxon>Cephoidea</taxon>
        <taxon>Cephidae</taxon>
        <taxon>Cephus</taxon>
    </lineage>
</organism>
<feature type="region of interest" description="Disordered" evidence="1">
    <location>
        <begin position="332"/>
        <end position="383"/>
    </location>
</feature>